<evidence type="ECO:0000259" key="13">
    <source>
        <dbReference type="Pfam" id="PF02878"/>
    </source>
</evidence>
<feature type="domain" description="Alpha-D-phosphohexomutase alpha/beta/alpha" evidence="13">
    <location>
        <begin position="3"/>
        <end position="135"/>
    </location>
</feature>
<evidence type="ECO:0000259" key="12">
    <source>
        <dbReference type="Pfam" id="PF00408"/>
    </source>
</evidence>
<keyword evidence="2 9" id="KW-0597">Phosphoprotein</keyword>
<dbReference type="RefSeq" id="WP_090441567.1">
    <property type="nucleotide sequence ID" value="NZ_FOHU01000004.1"/>
</dbReference>
<dbReference type="InterPro" id="IPR016055">
    <property type="entry name" value="A-D-PHexomutase_a/b/a-I/II/III"/>
</dbReference>
<dbReference type="Pfam" id="PF02879">
    <property type="entry name" value="PGM_PMM_II"/>
    <property type="match status" value="1"/>
</dbReference>
<evidence type="ECO:0000256" key="5">
    <source>
        <dbReference type="ARBA" id="ARBA00023235"/>
    </source>
</evidence>
<dbReference type="Gene3D" id="3.30.310.50">
    <property type="entry name" value="Alpha-D-phosphohexomutase, C-terminal domain"/>
    <property type="match status" value="1"/>
</dbReference>
<dbReference type="InterPro" id="IPR005841">
    <property type="entry name" value="Alpha-D-phosphohexomutase_SF"/>
</dbReference>
<dbReference type="OrthoDB" id="9806956at2"/>
<evidence type="ECO:0000313" key="17">
    <source>
        <dbReference type="Proteomes" id="UP000199568"/>
    </source>
</evidence>
<comment type="function">
    <text evidence="9 11">Catalyzes the conversion of glucosamine-6-phosphate to glucosamine-1-phosphate.</text>
</comment>
<feature type="modified residue" description="Phosphoserine" evidence="9">
    <location>
        <position position="100"/>
    </location>
</feature>
<dbReference type="InterPro" id="IPR005844">
    <property type="entry name" value="A-D-PHexomutase_a/b/a-I"/>
</dbReference>
<dbReference type="InterPro" id="IPR016066">
    <property type="entry name" value="A-D-PHexomutase_CS"/>
</dbReference>
<dbReference type="Gene3D" id="3.40.120.10">
    <property type="entry name" value="Alpha-D-Glucose-1,6-Bisphosphate, subunit A, domain 3"/>
    <property type="match status" value="3"/>
</dbReference>
<reference evidence="16 17" key="1">
    <citation type="submission" date="2016-10" db="EMBL/GenBank/DDBJ databases">
        <authorList>
            <person name="de Groot N.N."/>
        </authorList>
    </citation>
    <scope>NUCLEOTIDE SEQUENCE [LARGE SCALE GENOMIC DNA]</scope>
    <source>
        <strain evidence="16 17">DSM 18979</strain>
    </source>
</reference>
<name>A0A1I0BXI9_9FIRM</name>
<dbReference type="NCBIfam" id="TIGR01455">
    <property type="entry name" value="glmM"/>
    <property type="match status" value="1"/>
</dbReference>
<dbReference type="GO" id="GO:0006048">
    <property type="term" value="P:UDP-N-acetylglucosamine biosynthetic process"/>
    <property type="evidence" value="ECO:0007669"/>
    <property type="project" value="TreeGrafter"/>
</dbReference>
<dbReference type="PRINTS" id="PR00509">
    <property type="entry name" value="PGMPMM"/>
</dbReference>
<dbReference type="InterPro" id="IPR005843">
    <property type="entry name" value="A-D-PHexomutase_C"/>
</dbReference>
<evidence type="ECO:0000256" key="8">
    <source>
        <dbReference type="ARBA" id="ARBA00068193"/>
    </source>
</evidence>
<feature type="active site" description="Phosphoserine intermediate" evidence="9">
    <location>
        <position position="100"/>
    </location>
</feature>
<keyword evidence="4 9" id="KW-0460">Magnesium</keyword>
<comment type="cofactor">
    <cofactor evidence="9">
        <name>Mg(2+)</name>
        <dbReference type="ChEBI" id="CHEBI:18420"/>
    </cofactor>
    <text evidence="9">Binds 1 Mg(2+) ion per subunit.</text>
</comment>
<evidence type="ECO:0000256" key="11">
    <source>
        <dbReference type="RuleBase" id="RU004327"/>
    </source>
</evidence>
<dbReference type="FunFam" id="3.30.310.50:FF:000001">
    <property type="entry name" value="Phosphoglucosamine mutase"/>
    <property type="match status" value="1"/>
</dbReference>
<organism evidence="16 17">
    <name type="scientific">Natronincola peptidivorans</name>
    <dbReference type="NCBI Taxonomy" id="426128"/>
    <lineage>
        <taxon>Bacteria</taxon>
        <taxon>Bacillati</taxon>
        <taxon>Bacillota</taxon>
        <taxon>Clostridia</taxon>
        <taxon>Peptostreptococcales</taxon>
        <taxon>Natronincolaceae</taxon>
        <taxon>Natronincola</taxon>
    </lineage>
</organism>
<evidence type="ECO:0000256" key="2">
    <source>
        <dbReference type="ARBA" id="ARBA00022553"/>
    </source>
</evidence>
<dbReference type="Pfam" id="PF02880">
    <property type="entry name" value="PGM_PMM_III"/>
    <property type="match status" value="1"/>
</dbReference>
<proteinExistence type="inferred from homology"/>
<gene>
    <name evidence="9" type="primary">glmM</name>
    <name evidence="16" type="ORF">SAMN05660297_01470</name>
</gene>
<dbReference type="GO" id="GO:0005975">
    <property type="term" value="P:carbohydrate metabolic process"/>
    <property type="evidence" value="ECO:0007669"/>
    <property type="project" value="InterPro"/>
</dbReference>
<feature type="binding site" evidence="9">
    <location>
        <position position="242"/>
    </location>
    <ligand>
        <name>Mg(2+)</name>
        <dbReference type="ChEBI" id="CHEBI:18420"/>
    </ligand>
</feature>
<evidence type="ECO:0000259" key="15">
    <source>
        <dbReference type="Pfam" id="PF02880"/>
    </source>
</evidence>
<evidence type="ECO:0000256" key="10">
    <source>
        <dbReference type="RuleBase" id="RU004326"/>
    </source>
</evidence>
<dbReference type="Pfam" id="PF02878">
    <property type="entry name" value="PGM_PMM_I"/>
    <property type="match status" value="1"/>
</dbReference>
<comment type="catalytic activity">
    <reaction evidence="6 9 11">
        <text>alpha-D-glucosamine 1-phosphate = D-glucosamine 6-phosphate</text>
        <dbReference type="Rhea" id="RHEA:23424"/>
        <dbReference type="ChEBI" id="CHEBI:58516"/>
        <dbReference type="ChEBI" id="CHEBI:58725"/>
        <dbReference type="EC" id="5.4.2.10"/>
    </reaction>
</comment>
<dbReference type="InterPro" id="IPR036900">
    <property type="entry name" value="A-D-PHexomutase_C_sf"/>
</dbReference>
<evidence type="ECO:0000259" key="14">
    <source>
        <dbReference type="Pfam" id="PF02879"/>
    </source>
</evidence>
<evidence type="ECO:0000256" key="4">
    <source>
        <dbReference type="ARBA" id="ARBA00022842"/>
    </source>
</evidence>
<dbReference type="InterPro" id="IPR005845">
    <property type="entry name" value="A-D-PHexomutase_a/b/a-II"/>
</dbReference>
<comment type="similarity">
    <text evidence="1 9 10">Belongs to the phosphohexose mutase family.</text>
</comment>
<evidence type="ECO:0000256" key="6">
    <source>
        <dbReference type="ARBA" id="ARBA00050364"/>
    </source>
</evidence>
<evidence type="ECO:0000256" key="7">
    <source>
        <dbReference type="ARBA" id="ARBA00066330"/>
    </source>
</evidence>
<dbReference type="FunFam" id="3.40.120.10:FF:000002">
    <property type="entry name" value="Phosphoglucosamine mutase"/>
    <property type="match status" value="1"/>
</dbReference>
<dbReference type="FunFam" id="3.40.120.10:FF:000001">
    <property type="entry name" value="Phosphoglucosamine mutase"/>
    <property type="match status" value="1"/>
</dbReference>
<evidence type="ECO:0000256" key="1">
    <source>
        <dbReference type="ARBA" id="ARBA00010231"/>
    </source>
</evidence>
<evidence type="ECO:0000256" key="3">
    <source>
        <dbReference type="ARBA" id="ARBA00022723"/>
    </source>
</evidence>
<keyword evidence="5 9" id="KW-0413">Isomerase</keyword>
<dbReference type="Proteomes" id="UP000199568">
    <property type="component" value="Unassembled WGS sequence"/>
</dbReference>
<dbReference type="GO" id="GO:0009252">
    <property type="term" value="P:peptidoglycan biosynthetic process"/>
    <property type="evidence" value="ECO:0007669"/>
    <property type="project" value="TreeGrafter"/>
</dbReference>
<comment type="PTM">
    <text evidence="9">Activated by phosphorylation.</text>
</comment>
<dbReference type="GO" id="GO:0000287">
    <property type="term" value="F:magnesium ion binding"/>
    <property type="evidence" value="ECO:0007669"/>
    <property type="project" value="UniProtKB-UniRule"/>
</dbReference>
<dbReference type="GO" id="GO:0004615">
    <property type="term" value="F:phosphomannomutase activity"/>
    <property type="evidence" value="ECO:0007669"/>
    <property type="project" value="TreeGrafter"/>
</dbReference>
<dbReference type="SUPFAM" id="SSF53738">
    <property type="entry name" value="Phosphoglucomutase, first 3 domains"/>
    <property type="match status" value="3"/>
</dbReference>
<dbReference type="PANTHER" id="PTHR42946:SF1">
    <property type="entry name" value="PHOSPHOGLUCOMUTASE (ALPHA-D-GLUCOSE-1,6-BISPHOSPHATE-DEPENDENT)"/>
    <property type="match status" value="1"/>
</dbReference>
<dbReference type="Pfam" id="PF00408">
    <property type="entry name" value="PGM_PMM_IV"/>
    <property type="match status" value="1"/>
</dbReference>
<dbReference type="STRING" id="426128.SAMN05660297_01470"/>
<feature type="binding site" evidence="9">
    <location>
        <position position="244"/>
    </location>
    <ligand>
        <name>Mg(2+)</name>
        <dbReference type="ChEBI" id="CHEBI:18420"/>
    </ligand>
</feature>
<sequence>MGKLFGTDGVRGIANNELTPELAYQLGRIGAYVLLKGKIQGKVVIGKDTRISGDLLESAMTAGFLSMGIDVVSLGILPTPAVAYLTRSLKADCGVVISASHNPAEYNGIKFFNHQGYKLPDETEEEIEDYILQNKTVDIRPEGSAIGRYTILEEADRKYMDYLKTTIQCDFNGLKIAVDGANGAAYQVAPQLLKELGAEVHMIYDTPNGININDHCGSTHPEALQELVQKTQADLGVAFDGDADRLIAVDEKYQIVDGDHIMNICGVHLKKHNKLKKDTIVTTVMSNIGLDIAMKEENCHVVKTKVGDRYVLEEMIDKGYSLGGEQSGHIIFLDYNTTGDGLLTALQLIATVKEEKKKLSELAAMMTSYPQVLVNAKVKNENKEAYLKDEAIMSEINKIEDKLAGEGRVLIRPSGTEPLVRVMLEGKDQEQLNKLASELARLIESKLS</sequence>
<dbReference type="EMBL" id="FOHU01000004">
    <property type="protein sequence ID" value="SET11878.1"/>
    <property type="molecule type" value="Genomic_DNA"/>
</dbReference>
<dbReference type="NCBIfam" id="NF008139">
    <property type="entry name" value="PRK10887.1"/>
    <property type="match status" value="1"/>
</dbReference>
<dbReference type="EC" id="5.4.2.10" evidence="7 9"/>
<keyword evidence="17" id="KW-1185">Reference proteome</keyword>
<dbReference type="AlphaFoldDB" id="A0A1I0BXI9"/>
<dbReference type="CDD" id="cd05802">
    <property type="entry name" value="GlmM"/>
    <property type="match status" value="1"/>
</dbReference>
<dbReference type="InterPro" id="IPR005846">
    <property type="entry name" value="A-D-PHexomutase_a/b/a-III"/>
</dbReference>
<feature type="binding site" evidence="9">
    <location>
        <position position="240"/>
    </location>
    <ligand>
        <name>Mg(2+)</name>
        <dbReference type="ChEBI" id="CHEBI:18420"/>
    </ligand>
</feature>
<keyword evidence="3 9" id="KW-0479">Metal-binding</keyword>
<dbReference type="PANTHER" id="PTHR42946">
    <property type="entry name" value="PHOSPHOHEXOSE MUTASE"/>
    <property type="match status" value="1"/>
</dbReference>
<dbReference type="InterPro" id="IPR006352">
    <property type="entry name" value="GlmM_bact"/>
</dbReference>
<dbReference type="InterPro" id="IPR050060">
    <property type="entry name" value="Phosphoglucosamine_mutase"/>
</dbReference>
<accession>A0A1I0BXI9</accession>
<feature type="domain" description="Alpha-D-phosphohexomutase alpha/beta/alpha" evidence="14">
    <location>
        <begin position="158"/>
        <end position="252"/>
    </location>
</feature>
<dbReference type="GO" id="GO:0008966">
    <property type="term" value="F:phosphoglucosamine mutase activity"/>
    <property type="evidence" value="ECO:0007669"/>
    <property type="project" value="UniProtKB-UniRule"/>
</dbReference>
<dbReference type="PROSITE" id="PS00710">
    <property type="entry name" value="PGM_PMM"/>
    <property type="match status" value="1"/>
</dbReference>
<dbReference type="SUPFAM" id="SSF55957">
    <property type="entry name" value="Phosphoglucomutase, C-terminal domain"/>
    <property type="match status" value="1"/>
</dbReference>
<feature type="domain" description="Alpha-D-phosphohexomutase C-terminal" evidence="12">
    <location>
        <begin position="373"/>
        <end position="441"/>
    </location>
</feature>
<dbReference type="GO" id="GO:0005829">
    <property type="term" value="C:cytosol"/>
    <property type="evidence" value="ECO:0007669"/>
    <property type="project" value="TreeGrafter"/>
</dbReference>
<feature type="domain" description="Alpha-D-phosphohexomutase alpha/beta/alpha" evidence="15">
    <location>
        <begin position="257"/>
        <end position="369"/>
    </location>
</feature>
<protein>
    <recommendedName>
        <fullName evidence="8 9">Phosphoglucosamine mutase</fullName>
        <ecNumber evidence="7 9">5.4.2.10</ecNumber>
    </recommendedName>
</protein>
<feature type="binding site" description="via phosphate group" evidence="9">
    <location>
        <position position="100"/>
    </location>
    <ligand>
        <name>Mg(2+)</name>
        <dbReference type="ChEBI" id="CHEBI:18420"/>
    </ligand>
</feature>
<evidence type="ECO:0000256" key="9">
    <source>
        <dbReference type="HAMAP-Rule" id="MF_01554"/>
    </source>
</evidence>
<dbReference type="HAMAP" id="MF_01554_B">
    <property type="entry name" value="GlmM_B"/>
    <property type="match status" value="1"/>
</dbReference>
<evidence type="ECO:0000313" key="16">
    <source>
        <dbReference type="EMBL" id="SET11878.1"/>
    </source>
</evidence>